<dbReference type="SUPFAM" id="SSF53474">
    <property type="entry name" value="alpha/beta-Hydrolases"/>
    <property type="match status" value="1"/>
</dbReference>
<dbReference type="PANTHER" id="PTHR42881:SF13">
    <property type="entry name" value="PROLYL ENDOPEPTIDASE"/>
    <property type="match status" value="1"/>
</dbReference>
<keyword evidence="2" id="KW-0378">Hydrolase</keyword>
<dbReference type="GO" id="GO:0070012">
    <property type="term" value="F:oligopeptidase activity"/>
    <property type="evidence" value="ECO:0007669"/>
    <property type="project" value="TreeGrafter"/>
</dbReference>
<dbReference type="InterPro" id="IPR051167">
    <property type="entry name" value="Prolyl_oligopep/macrocyclase"/>
</dbReference>
<evidence type="ECO:0000313" key="4">
    <source>
        <dbReference type="EMBL" id="TGG87143.1"/>
    </source>
</evidence>
<reference evidence="4 5" key="1">
    <citation type="submission" date="2018-10" db="EMBL/GenBank/DDBJ databases">
        <title>Isolation of pseudouridimycin from Streptomyces albus DSM 40763.</title>
        <authorList>
            <person name="Rosenqvist P."/>
            <person name="Metsae-Ketelae M."/>
            <person name="Virta P."/>
        </authorList>
    </citation>
    <scope>NUCLEOTIDE SEQUENCE [LARGE SCALE GENOMIC DNA]</scope>
    <source>
        <strain evidence="4 5">DSM 40763</strain>
    </source>
</reference>
<proteinExistence type="predicted"/>
<dbReference type="InterPro" id="IPR002470">
    <property type="entry name" value="Peptidase_S9A"/>
</dbReference>
<dbReference type="SUPFAM" id="SSF50993">
    <property type="entry name" value="Peptidase/esterase 'gauge' domain"/>
    <property type="match status" value="1"/>
</dbReference>
<dbReference type="InterPro" id="IPR029058">
    <property type="entry name" value="AB_hydrolase_fold"/>
</dbReference>
<dbReference type="GO" id="GO:0006508">
    <property type="term" value="P:proteolysis"/>
    <property type="evidence" value="ECO:0007669"/>
    <property type="project" value="UniProtKB-KW"/>
</dbReference>
<dbReference type="Gene3D" id="3.40.50.1820">
    <property type="entry name" value="alpha/beta hydrolase"/>
    <property type="match status" value="1"/>
</dbReference>
<dbReference type="InterPro" id="IPR023302">
    <property type="entry name" value="Pept_S9A_N"/>
</dbReference>
<dbReference type="PANTHER" id="PTHR42881">
    <property type="entry name" value="PROLYL ENDOPEPTIDASE"/>
    <property type="match status" value="1"/>
</dbReference>
<name>A0A6C1BVN7_9ACTN</name>
<evidence type="ECO:0000256" key="3">
    <source>
        <dbReference type="ARBA" id="ARBA00022825"/>
    </source>
</evidence>
<dbReference type="EMBL" id="RCIY01000029">
    <property type="protein sequence ID" value="TGG87143.1"/>
    <property type="molecule type" value="Genomic_DNA"/>
</dbReference>
<dbReference type="Gene3D" id="2.130.10.120">
    <property type="entry name" value="Prolyl oligopeptidase, N-terminal domain"/>
    <property type="match status" value="1"/>
</dbReference>
<keyword evidence="3" id="KW-0720">Serine protease</keyword>
<evidence type="ECO:0000313" key="5">
    <source>
        <dbReference type="Proteomes" id="UP000298111"/>
    </source>
</evidence>
<dbReference type="InterPro" id="IPR001375">
    <property type="entry name" value="Peptidase_S9_cat"/>
</dbReference>
<dbReference type="AlphaFoldDB" id="A0A6C1BVN7"/>
<dbReference type="GO" id="GO:0005829">
    <property type="term" value="C:cytosol"/>
    <property type="evidence" value="ECO:0007669"/>
    <property type="project" value="TreeGrafter"/>
</dbReference>
<dbReference type="RefSeq" id="WP_033228795.1">
    <property type="nucleotide sequence ID" value="NZ_BBQG01000010.1"/>
</dbReference>
<sequence>MEDDPYLWLEEIEGENALAWVEERNAETVAELTADPGFAALRREVREVLDDTARIPYVTRRGPHLYNFWRDATHVRGVWRRTTLDEYRRAEPRWDTVVDVDALARQEDVPWVWAGASVLRPGWRRALVKLSRDGADATVVREFDMETRTFVPGGFRLPEAKTSVSWIDEDHILVGTDTGPGSLTASGYPRTVRCWRRGTPLEAAPVVFEGRHEDVSVAAWHDPSPGFERRLAVRHRDFWHSERFVLYEDADPVRIEVPDDAVATVHREWLLVSLRSPWLGRPAGALLAFGFDAFLRGGREHEVLFVPDERTVLEGYATTRGHLVLETLTDVSSRLHVLTPHEGGSWSRSPLGEVPELSTAAVRATAWEGEEGETAEEVLFSVSGFLQPATLCRTVAGVEGVETLKHAPALFSAEGLGVRQHFAVSSDGTRVPYFVVGPERQDGPAPTLLYGYGGFEVSLTPSHSSVTGRAWLERGGTYVVANIRGGGEYGPDWHRAALGAHRDLAFDDFAAVAKDLVARGITTAGRLGIMGGSNGGLLMGVMLTRYPELFGAVVAEVPLLDMLRYHRLLAGASWTAEYGDPDDPGAREHLLRWSPYHNLDPARGCPPVLLTTSTRDDRVHPGHARKMAALLREKGLPVRYFENTGGGHSGASDHEQASFVEAVVHTFLWRTLTAEGRVPEKVRAADRTPSSEGSGRRLGRAVG</sequence>
<dbReference type="Proteomes" id="UP000298111">
    <property type="component" value="Unassembled WGS sequence"/>
</dbReference>
<dbReference type="Pfam" id="PF02897">
    <property type="entry name" value="Peptidase_S9_N"/>
    <property type="match status" value="1"/>
</dbReference>
<protein>
    <submittedName>
        <fullName evidence="4">S9 family peptidase</fullName>
    </submittedName>
</protein>
<dbReference type="Pfam" id="PF00326">
    <property type="entry name" value="Peptidase_S9"/>
    <property type="match status" value="1"/>
</dbReference>
<accession>A0A6C1BVN7</accession>
<dbReference type="PRINTS" id="PR00862">
    <property type="entry name" value="PROLIGOPTASE"/>
</dbReference>
<evidence type="ECO:0000256" key="1">
    <source>
        <dbReference type="ARBA" id="ARBA00022670"/>
    </source>
</evidence>
<organism evidence="4 5">
    <name type="scientific">Streptomyces albus</name>
    <dbReference type="NCBI Taxonomy" id="1888"/>
    <lineage>
        <taxon>Bacteria</taxon>
        <taxon>Bacillati</taxon>
        <taxon>Actinomycetota</taxon>
        <taxon>Actinomycetes</taxon>
        <taxon>Kitasatosporales</taxon>
        <taxon>Streptomycetaceae</taxon>
        <taxon>Streptomyces</taxon>
    </lineage>
</organism>
<dbReference type="GO" id="GO:0004252">
    <property type="term" value="F:serine-type endopeptidase activity"/>
    <property type="evidence" value="ECO:0007669"/>
    <property type="project" value="InterPro"/>
</dbReference>
<gene>
    <name evidence="4" type="ORF">D8771_05195</name>
</gene>
<evidence type="ECO:0000256" key="2">
    <source>
        <dbReference type="ARBA" id="ARBA00022801"/>
    </source>
</evidence>
<dbReference type="GeneID" id="75185689"/>
<comment type="caution">
    <text evidence="4">The sequence shown here is derived from an EMBL/GenBank/DDBJ whole genome shotgun (WGS) entry which is preliminary data.</text>
</comment>
<keyword evidence="1" id="KW-0645">Protease</keyword>